<protein>
    <submittedName>
        <fullName evidence="1">Uncharacterized protein</fullName>
    </submittedName>
</protein>
<reference evidence="1 2" key="1">
    <citation type="submission" date="2022-09" db="EMBL/GenBank/DDBJ databases">
        <authorList>
            <person name="Han X.L."/>
            <person name="Wang Q."/>
            <person name="Lu T."/>
        </authorList>
    </citation>
    <scope>NUCLEOTIDE SEQUENCE [LARGE SCALE GENOMIC DNA]</scope>
    <source>
        <strain evidence="1 2">WQ 127069</strain>
    </source>
</reference>
<dbReference type="RefSeq" id="WP_262688704.1">
    <property type="nucleotide sequence ID" value="NZ_JAOQIO010000124.1"/>
</dbReference>
<dbReference type="EMBL" id="JAOQIO010000124">
    <property type="protein sequence ID" value="MCU6798022.1"/>
    <property type="molecule type" value="Genomic_DNA"/>
</dbReference>
<gene>
    <name evidence="1" type="ORF">OB236_38445</name>
</gene>
<organism evidence="1 2">
    <name type="scientific">Paenibacillus baimaensis</name>
    <dbReference type="NCBI Taxonomy" id="2982185"/>
    <lineage>
        <taxon>Bacteria</taxon>
        <taxon>Bacillati</taxon>
        <taxon>Bacillota</taxon>
        <taxon>Bacilli</taxon>
        <taxon>Bacillales</taxon>
        <taxon>Paenibacillaceae</taxon>
        <taxon>Paenibacillus</taxon>
    </lineage>
</organism>
<name>A0ABT2UTZ9_9BACL</name>
<evidence type="ECO:0000313" key="1">
    <source>
        <dbReference type="EMBL" id="MCU6798022.1"/>
    </source>
</evidence>
<evidence type="ECO:0000313" key="2">
    <source>
        <dbReference type="Proteomes" id="UP001652445"/>
    </source>
</evidence>
<keyword evidence="2" id="KW-1185">Reference proteome</keyword>
<accession>A0ABT2UTZ9</accession>
<proteinExistence type="predicted"/>
<comment type="caution">
    <text evidence="1">The sequence shown here is derived from an EMBL/GenBank/DDBJ whole genome shotgun (WGS) entry which is preliminary data.</text>
</comment>
<dbReference type="Proteomes" id="UP001652445">
    <property type="component" value="Unassembled WGS sequence"/>
</dbReference>
<sequence>MRFKVGKDAENFIVEGETIQEARTAAMEEIKKREWDVNECFYEKFDDRD</sequence>